<dbReference type="RefSeq" id="WP_344100617.1">
    <property type="nucleotide sequence ID" value="NZ_BAAANL010000002.1"/>
</dbReference>
<dbReference type="CDD" id="cd01169">
    <property type="entry name" value="HMPP_kinase"/>
    <property type="match status" value="1"/>
</dbReference>
<dbReference type="Proteomes" id="UP001501094">
    <property type="component" value="Unassembled WGS sequence"/>
</dbReference>
<keyword evidence="8" id="KW-1185">Reference proteome</keyword>
<feature type="domain" description="Pyridoxamine kinase/Phosphomethylpyrimidine kinase" evidence="6">
    <location>
        <begin position="19"/>
        <end position="267"/>
    </location>
</feature>
<comment type="catalytic activity">
    <reaction evidence="2">
        <text>4-amino-2-methyl-5-(phosphooxymethyl)pyrimidine + ATP = 4-amino-2-methyl-5-(diphosphooxymethyl)pyrimidine + ADP</text>
        <dbReference type="Rhea" id="RHEA:19893"/>
        <dbReference type="ChEBI" id="CHEBI:30616"/>
        <dbReference type="ChEBI" id="CHEBI:57841"/>
        <dbReference type="ChEBI" id="CHEBI:58354"/>
        <dbReference type="ChEBI" id="CHEBI:456216"/>
        <dbReference type="EC" id="2.7.4.7"/>
    </reaction>
</comment>
<proteinExistence type="predicted"/>
<comment type="caution">
    <text evidence="7">The sequence shown here is derived from an EMBL/GenBank/DDBJ whole genome shotgun (WGS) entry which is preliminary data.</text>
</comment>
<dbReference type="InterPro" id="IPR013749">
    <property type="entry name" value="PM/HMP-P_kinase-1"/>
</dbReference>
<keyword evidence="5" id="KW-0784">Thiamine biosynthesis</keyword>
<reference evidence="8" key="1">
    <citation type="journal article" date="2019" name="Int. J. Syst. Evol. Microbiol.">
        <title>The Global Catalogue of Microorganisms (GCM) 10K type strain sequencing project: providing services to taxonomists for standard genome sequencing and annotation.</title>
        <authorList>
            <consortium name="The Broad Institute Genomics Platform"/>
            <consortium name="The Broad Institute Genome Sequencing Center for Infectious Disease"/>
            <person name="Wu L."/>
            <person name="Ma J."/>
        </authorList>
    </citation>
    <scope>NUCLEOTIDE SEQUENCE [LARGE SCALE GENOMIC DNA]</scope>
    <source>
        <strain evidence="8">JCM 14326</strain>
    </source>
</reference>
<dbReference type="EMBL" id="BAAANL010000002">
    <property type="protein sequence ID" value="GAA1856557.1"/>
    <property type="molecule type" value="Genomic_DNA"/>
</dbReference>
<comment type="catalytic activity">
    <reaction evidence="1">
        <text>4-amino-5-hydroxymethyl-2-methylpyrimidine + ATP = 4-amino-2-methyl-5-(phosphooxymethyl)pyrimidine + ADP + H(+)</text>
        <dbReference type="Rhea" id="RHEA:23096"/>
        <dbReference type="ChEBI" id="CHEBI:15378"/>
        <dbReference type="ChEBI" id="CHEBI:16892"/>
        <dbReference type="ChEBI" id="CHEBI:30616"/>
        <dbReference type="ChEBI" id="CHEBI:58354"/>
        <dbReference type="ChEBI" id="CHEBI:456216"/>
        <dbReference type="EC" id="2.7.1.49"/>
    </reaction>
</comment>
<dbReference type="SUPFAM" id="SSF53613">
    <property type="entry name" value="Ribokinase-like"/>
    <property type="match status" value="1"/>
</dbReference>
<gene>
    <name evidence="7" type="ORF">GCM10009751_12220</name>
</gene>
<dbReference type="Gene3D" id="3.40.1190.20">
    <property type="match status" value="1"/>
</dbReference>
<dbReference type="NCBIfam" id="TIGR00097">
    <property type="entry name" value="HMP-P_kinase"/>
    <property type="match status" value="1"/>
</dbReference>
<comment type="function">
    <text evidence="3">Catalyzes the phosphorylation of hydroxymethylpyrimidine phosphate (HMP-P) to HMP-PP, and of HMP to HMP-P.</text>
</comment>
<accession>A0ABP4ZKX7</accession>
<dbReference type="InterPro" id="IPR004399">
    <property type="entry name" value="HMP/HMP-P_kinase_dom"/>
</dbReference>
<comment type="pathway">
    <text evidence="4">Cofactor biosynthesis; thiamine diphosphate biosynthesis; 4-amino-2-methyl-5-diphosphomethylpyrimidine from 5-amino-1-(5-phospho-D-ribosyl)imidazole: step 3/3.</text>
</comment>
<sequence length="286" mass="29223">MSALHGRKVPRVLSIAGSDPSGGAGIQADLKSIAAHCGYGMAVITALTAQNTQGVRGVHAPPAEFVTQQLDAVSDDIAVDAVKIGMLGTAGVADAVGAWLRRVRPPVVVIDPVMISTSGDRLLEPAAEAALRDLISLADLVTPNIPELAALTGAAEAVTWTEVVAQARQVAHEHDVLVLAKGGHLMASDTPDALVSAAGEEARVSGPRLVATSTHGTGCSLSSAMATLRVTTGSWPESLRRATTWLRAAIARGESLGVGSRGGHGPVDHLGMLWDAAGVKPYALEA</sequence>
<protein>
    <recommendedName>
        <fullName evidence="6">Pyridoxamine kinase/Phosphomethylpyrimidine kinase domain-containing protein</fullName>
    </recommendedName>
</protein>
<evidence type="ECO:0000256" key="4">
    <source>
        <dbReference type="ARBA" id="ARBA00004769"/>
    </source>
</evidence>
<organism evidence="7 8">
    <name type="scientific">Myceligenerans crystallogenes</name>
    <dbReference type="NCBI Taxonomy" id="316335"/>
    <lineage>
        <taxon>Bacteria</taxon>
        <taxon>Bacillati</taxon>
        <taxon>Actinomycetota</taxon>
        <taxon>Actinomycetes</taxon>
        <taxon>Micrococcales</taxon>
        <taxon>Promicromonosporaceae</taxon>
        <taxon>Myceligenerans</taxon>
    </lineage>
</organism>
<evidence type="ECO:0000256" key="3">
    <source>
        <dbReference type="ARBA" id="ARBA00003848"/>
    </source>
</evidence>
<evidence type="ECO:0000313" key="8">
    <source>
        <dbReference type="Proteomes" id="UP001501094"/>
    </source>
</evidence>
<evidence type="ECO:0000256" key="5">
    <source>
        <dbReference type="ARBA" id="ARBA00022977"/>
    </source>
</evidence>
<dbReference type="PANTHER" id="PTHR20858">
    <property type="entry name" value="PHOSPHOMETHYLPYRIMIDINE KINASE"/>
    <property type="match status" value="1"/>
</dbReference>
<evidence type="ECO:0000256" key="1">
    <source>
        <dbReference type="ARBA" id="ARBA00000151"/>
    </source>
</evidence>
<dbReference type="InterPro" id="IPR029056">
    <property type="entry name" value="Ribokinase-like"/>
</dbReference>
<name>A0ABP4ZKX7_9MICO</name>
<dbReference type="Pfam" id="PF08543">
    <property type="entry name" value="Phos_pyr_kin"/>
    <property type="match status" value="1"/>
</dbReference>
<evidence type="ECO:0000313" key="7">
    <source>
        <dbReference type="EMBL" id="GAA1856557.1"/>
    </source>
</evidence>
<dbReference type="PANTHER" id="PTHR20858:SF17">
    <property type="entry name" value="HYDROXYMETHYLPYRIMIDINE_PHOSPHOMETHYLPYRIMIDINE KINASE THI20-RELATED"/>
    <property type="match status" value="1"/>
</dbReference>
<evidence type="ECO:0000259" key="6">
    <source>
        <dbReference type="Pfam" id="PF08543"/>
    </source>
</evidence>
<evidence type="ECO:0000256" key="2">
    <source>
        <dbReference type="ARBA" id="ARBA00000565"/>
    </source>
</evidence>